<feature type="domain" description="RecX third three-helical" evidence="8">
    <location>
        <begin position="214"/>
        <end position="256"/>
    </location>
</feature>
<evidence type="ECO:0000256" key="2">
    <source>
        <dbReference type="ARBA" id="ARBA00004496"/>
    </source>
</evidence>
<name>A0A0R1MCV2_9LACO</name>
<dbReference type="PANTHER" id="PTHR33602:SF1">
    <property type="entry name" value="REGULATORY PROTEIN RECX FAMILY PROTEIN"/>
    <property type="match status" value="1"/>
</dbReference>
<dbReference type="STRING" id="1423777.FD46_GL000323"/>
<dbReference type="InterPro" id="IPR053925">
    <property type="entry name" value="RecX_HTH_3rd"/>
</dbReference>
<dbReference type="RefSeq" id="WP_057895323.1">
    <property type="nucleotide sequence ID" value="NZ_AZEH01000019.1"/>
</dbReference>
<dbReference type="AlphaFoldDB" id="A0A0R1MCV2"/>
<dbReference type="Gene3D" id="1.10.10.10">
    <property type="entry name" value="Winged helix-like DNA-binding domain superfamily/Winged helix DNA-binding domain"/>
    <property type="match status" value="4"/>
</dbReference>
<dbReference type="HAMAP" id="MF_01114">
    <property type="entry name" value="RecX"/>
    <property type="match status" value="1"/>
</dbReference>
<dbReference type="GO" id="GO:0005737">
    <property type="term" value="C:cytoplasm"/>
    <property type="evidence" value="ECO:0007669"/>
    <property type="project" value="UniProtKB-SubCell"/>
</dbReference>
<comment type="similarity">
    <text evidence="3 6">Belongs to the RecX family.</text>
</comment>
<dbReference type="InterPro" id="IPR053924">
    <property type="entry name" value="RecX_HTH_2nd"/>
</dbReference>
<evidence type="ECO:0000259" key="7">
    <source>
        <dbReference type="Pfam" id="PF02631"/>
    </source>
</evidence>
<evidence type="ECO:0000259" key="8">
    <source>
        <dbReference type="Pfam" id="PF21981"/>
    </source>
</evidence>
<protein>
    <recommendedName>
        <fullName evidence="4 6">Regulatory protein RecX</fullName>
    </recommendedName>
</protein>
<reference evidence="10 11" key="1">
    <citation type="journal article" date="2015" name="Genome Announc.">
        <title>Expanding the biotechnology potential of lactobacilli through comparative genomics of 213 strains and associated genera.</title>
        <authorList>
            <person name="Sun Z."/>
            <person name="Harris H.M."/>
            <person name="McCann A."/>
            <person name="Guo C."/>
            <person name="Argimon S."/>
            <person name="Zhang W."/>
            <person name="Yang X."/>
            <person name="Jeffery I.B."/>
            <person name="Cooney J.C."/>
            <person name="Kagawa T.F."/>
            <person name="Liu W."/>
            <person name="Song Y."/>
            <person name="Salvetti E."/>
            <person name="Wrobel A."/>
            <person name="Rasinkangas P."/>
            <person name="Parkhill J."/>
            <person name="Rea M.C."/>
            <person name="O'Sullivan O."/>
            <person name="Ritari J."/>
            <person name="Douillard F.P."/>
            <person name="Paul Ross R."/>
            <person name="Yang R."/>
            <person name="Briner A.E."/>
            <person name="Felis G.E."/>
            <person name="de Vos W.M."/>
            <person name="Barrangou R."/>
            <person name="Klaenhammer T.R."/>
            <person name="Caufield P.W."/>
            <person name="Cui Y."/>
            <person name="Zhang H."/>
            <person name="O'Toole P.W."/>
        </authorList>
    </citation>
    <scope>NUCLEOTIDE SEQUENCE [LARGE SCALE GENOMIC DNA]</scope>
    <source>
        <strain evidence="10 11">DSM 19972</strain>
    </source>
</reference>
<evidence type="ECO:0000256" key="4">
    <source>
        <dbReference type="ARBA" id="ARBA00018111"/>
    </source>
</evidence>
<evidence type="ECO:0000313" key="11">
    <source>
        <dbReference type="Proteomes" id="UP000051686"/>
    </source>
</evidence>
<evidence type="ECO:0000313" key="10">
    <source>
        <dbReference type="EMBL" id="KRL05991.1"/>
    </source>
</evidence>
<evidence type="ECO:0000256" key="1">
    <source>
        <dbReference type="ARBA" id="ARBA00003529"/>
    </source>
</evidence>
<dbReference type="Pfam" id="PF21981">
    <property type="entry name" value="RecX_HTH3"/>
    <property type="match status" value="1"/>
</dbReference>
<keyword evidence="11" id="KW-1185">Reference proteome</keyword>
<comment type="function">
    <text evidence="1 6">Modulates RecA activity.</text>
</comment>
<dbReference type="InterPro" id="IPR036388">
    <property type="entry name" value="WH-like_DNA-bd_sf"/>
</dbReference>
<organism evidence="10 11">
    <name type="scientific">Liquorilactobacillus oeni DSM 19972</name>
    <dbReference type="NCBI Taxonomy" id="1423777"/>
    <lineage>
        <taxon>Bacteria</taxon>
        <taxon>Bacillati</taxon>
        <taxon>Bacillota</taxon>
        <taxon>Bacilli</taxon>
        <taxon>Lactobacillales</taxon>
        <taxon>Lactobacillaceae</taxon>
        <taxon>Liquorilactobacillus</taxon>
    </lineage>
</organism>
<comment type="subcellular location">
    <subcellularLocation>
        <location evidence="2 6">Cytoplasm</location>
    </subcellularLocation>
</comment>
<dbReference type="PANTHER" id="PTHR33602">
    <property type="entry name" value="REGULATORY PROTEIN RECX FAMILY PROTEIN"/>
    <property type="match status" value="1"/>
</dbReference>
<evidence type="ECO:0000259" key="9">
    <source>
        <dbReference type="Pfam" id="PF21982"/>
    </source>
</evidence>
<keyword evidence="5 6" id="KW-0963">Cytoplasm</keyword>
<dbReference type="NCBIfam" id="NF010733">
    <property type="entry name" value="PRK14135.1"/>
    <property type="match status" value="1"/>
</dbReference>
<feature type="domain" description="RecX second three-helical" evidence="7">
    <location>
        <begin position="108"/>
        <end position="148"/>
    </location>
</feature>
<evidence type="ECO:0000256" key="3">
    <source>
        <dbReference type="ARBA" id="ARBA00009695"/>
    </source>
</evidence>
<sequence>MTAKITRITTQKRKGRFNIFLDDEYSFSVSENVLTKYRLHKGQEINAQLQAILTKDETLSQFYEKALNYLSYQMRSEKELRLYLKNQNAPVKIITQVQKKLRTEALLDDHKFAASYVRTMVKTADKGFKMIAVQLRKKGISEEIIEDAATEYDRNTVSVKVSKLIEKLMKQYRNDSSSMKFRKVKQRLLAKGFSVDEINTGLENTTLKDDPELEEDALNTQFNKLINKYHSLQPAIKKLKIKQALYRKGFKLSDIDILLENKF</sequence>
<evidence type="ECO:0000256" key="5">
    <source>
        <dbReference type="ARBA" id="ARBA00022490"/>
    </source>
</evidence>
<dbReference type="GO" id="GO:0006282">
    <property type="term" value="P:regulation of DNA repair"/>
    <property type="evidence" value="ECO:0007669"/>
    <property type="project" value="UniProtKB-UniRule"/>
</dbReference>
<dbReference type="InterPro" id="IPR003783">
    <property type="entry name" value="Regulatory_RecX"/>
</dbReference>
<gene>
    <name evidence="6" type="primary">recX</name>
    <name evidence="10" type="ORF">FD46_GL000323</name>
</gene>
<comment type="caution">
    <text evidence="10">The sequence shown here is derived from an EMBL/GenBank/DDBJ whole genome shotgun (WGS) entry which is preliminary data.</text>
</comment>
<feature type="domain" description="RecX first three-helical" evidence="9">
    <location>
        <begin position="63"/>
        <end position="97"/>
    </location>
</feature>
<dbReference type="Pfam" id="PF02631">
    <property type="entry name" value="RecX_HTH2"/>
    <property type="match status" value="1"/>
</dbReference>
<proteinExistence type="inferred from homology"/>
<dbReference type="Proteomes" id="UP000051686">
    <property type="component" value="Unassembled WGS sequence"/>
</dbReference>
<dbReference type="InterPro" id="IPR053926">
    <property type="entry name" value="RecX_HTH_1st"/>
</dbReference>
<accession>A0A0R1MCV2</accession>
<dbReference type="Pfam" id="PF21982">
    <property type="entry name" value="RecX_HTH1"/>
    <property type="match status" value="1"/>
</dbReference>
<dbReference type="EMBL" id="AZEH01000019">
    <property type="protein sequence ID" value="KRL05991.1"/>
    <property type="molecule type" value="Genomic_DNA"/>
</dbReference>
<dbReference type="PATRIC" id="fig|1423777.3.peg.342"/>
<evidence type="ECO:0000256" key="6">
    <source>
        <dbReference type="HAMAP-Rule" id="MF_01114"/>
    </source>
</evidence>
<dbReference type="OrthoDB" id="5421057at2"/>